<feature type="chain" id="PRO_5039104493" evidence="2">
    <location>
        <begin position="49"/>
        <end position="101"/>
    </location>
</feature>
<accession>A0A9D4I0M2</accession>
<dbReference type="AlphaFoldDB" id="A0A9D4I0M2"/>
<name>A0A9D4I0M2_DREPO</name>
<evidence type="ECO:0000313" key="4">
    <source>
        <dbReference type="Proteomes" id="UP000828390"/>
    </source>
</evidence>
<sequence>MKKFHASKKYNSVIPLAMDWPHVPTAMRSLNKWIVLSVMLCILHVADAETSSDSTTATPFIKTPMFIGLTAGVGGFIAFIILCCVVWKCFCGGQTDRQRRK</sequence>
<organism evidence="3 4">
    <name type="scientific">Dreissena polymorpha</name>
    <name type="common">Zebra mussel</name>
    <name type="synonym">Mytilus polymorpha</name>
    <dbReference type="NCBI Taxonomy" id="45954"/>
    <lineage>
        <taxon>Eukaryota</taxon>
        <taxon>Metazoa</taxon>
        <taxon>Spiralia</taxon>
        <taxon>Lophotrochozoa</taxon>
        <taxon>Mollusca</taxon>
        <taxon>Bivalvia</taxon>
        <taxon>Autobranchia</taxon>
        <taxon>Heteroconchia</taxon>
        <taxon>Euheterodonta</taxon>
        <taxon>Imparidentia</taxon>
        <taxon>Neoheterodontei</taxon>
        <taxon>Myida</taxon>
        <taxon>Dreissenoidea</taxon>
        <taxon>Dreissenidae</taxon>
        <taxon>Dreissena</taxon>
    </lineage>
</organism>
<evidence type="ECO:0000256" key="2">
    <source>
        <dbReference type="SAM" id="SignalP"/>
    </source>
</evidence>
<dbReference type="EMBL" id="JAIWYP010000011">
    <property type="protein sequence ID" value="KAH3737981.1"/>
    <property type="molecule type" value="Genomic_DNA"/>
</dbReference>
<feature type="signal peptide" evidence="2">
    <location>
        <begin position="1"/>
        <end position="48"/>
    </location>
</feature>
<keyword evidence="4" id="KW-1185">Reference proteome</keyword>
<gene>
    <name evidence="3" type="ORF">DPMN_044582</name>
</gene>
<feature type="transmembrane region" description="Helical" evidence="1">
    <location>
        <begin position="64"/>
        <end position="91"/>
    </location>
</feature>
<evidence type="ECO:0000313" key="3">
    <source>
        <dbReference type="EMBL" id="KAH3737981.1"/>
    </source>
</evidence>
<reference evidence="3" key="2">
    <citation type="submission" date="2020-11" db="EMBL/GenBank/DDBJ databases">
        <authorList>
            <person name="McCartney M.A."/>
            <person name="Auch B."/>
            <person name="Kono T."/>
            <person name="Mallez S."/>
            <person name="Becker A."/>
            <person name="Gohl D.M."/>
            <person name="Silverstein K.A.T."/>
            <person name="Koren S."/>
            <person name="Bechman K.B."/>
            <person name="Herman A."/>
            <person name="Abrahante J.E."/>
            <person name="Garbe J."/>
        </authorList>
    </citation>
    <scope>NUCLEOTIDE SEQUENCE</scope>
    <source>
        <strain evidence="3">Duluth1</strain>
        <tissue evidence="3">Whole animal</tissue>
    </source>
</reference>
<evidence type="ECO:0000256" key="1">
    <source>
        <dbReference type="SAM" id="Phobius"/>
    </source>
</evidence>
<dbReference type="Proteomes" id="UP000828390">
    <property type="component" value="Unassembled WGS sequence"/>
</dbReference>
<keyword evidence="2" id="KW-0732">Signal</keyword>
<keyword evidence="1" id="KW-1133">Transmembrane helix</keyword>
<protein>
    <submittedName>
        <fullName evidence="3">Uncharacterized protein</fullName>
    </submittedName>
</protein>
<keyword evidence="1" id="KW-0812">Transmembrane</keyword>
<proteinExistence type="predicted"/>
<keyword evidence="1" id="KW-0472">Membrane</keyword>
<reference evidence="3" key="1">
    <citation type="journal article" date="2019" name="bioRxiv">
        <title>The Genome of the Zebra Mussel, Dreissena polymorpha: A Resource for Invasive Species Research.</title>
        <authorList>
            <person name="McCartney M.A."/>
            <person name="Auch B."/>
            <person name="Kono T."/>
            <person name="Mallez S."/>
            <person name="Zhang Y."/>
            <person name="Obille A."/>
            <person name="Becker A."/>
            <person name="Abrahante J.E."/>
            <person name="Garbe J."/>
            <person name="Badalamenti J.P."/>
            <person name="Herman A."/>
            <person name="Mangelson H."/>
            <person name="Liachko I."/>
            <person name="Sullivan S."/>
            <person name="Sone E.D."/>
            <person name="Koren S."/>
            <person name="Silverstein K.A.T."/>
            <person name="Beckman K.B."/>
            <person name="Gohl D.M."/>
        </authorList>
    </citation>
    <scope>NUCLEOTIDE SEQUENCE</scope>
    <source>
        <strain evidence="3">Duluth1</strain>
        <tissue evidence="3">Whole animal</tissue>
    </source>
</reference>
<comment type="caution">
    <text evidence="3">The sequence shown here is derived from an EMBL/GenBank/DDBJ whole genome shotgun (WGS) entry which is preliminary data.</text>
</comment>